<feature type="region of interest" description="Disordered" evidence="1">
    <location>
        <begin position="437"/>
        <end position="456"/>
    </location>
</feature>
<evidence type="ECO:0000313" key="3">
    <source>
        <dbReference type="Proteomes" id="UP001233999"/>
    </source>
</evidence>
<reference evidence="2" key="2">
    <citation type="submission" date="2023-05" db="EMBL/GenBank/DDBJ databases">
        <authorList>
            <person name="Fouks B."/>
        </authorList>
    </citation>
    <scope>NUCLEOTIDE SEQUENCE</scope>
    <source>
        <strain evidence="2">Stay&amp;Tobe</strain>
        <tissue evidence="2">Testes</tissue>
    </source>
</reference>
<feature type="region of interest" description="Disordered" evidence="1">
    <location>
        <begin position="792"/>
        <end position="814"/>
    </location>
</feature>
<feature type="compositionally biased region" description="Polar residues" evidence="1">
    <location>
        <begin position="251"/>
        <end position="265"/>
    </location>
</feature>
<evidence type="ECO:0000313" key="2">
    <source>
        <dbReference type="EMBL" id="KAJ9599496.1"/>
    </source>
</evidence>
<feature type="compositionally biased region" description="Polar residues" evidence="1">
    <location>
        <begin position="120"/>
        <end position="135"/>
    </location>
</feature>
<feature type="region of interest" description="Disordered" evidence="1">
    <location>
        <begin position="251"/>
        <end position="279"/>
    </location>
</feature>
<feature type="compositionally biased region" description="Basic and acidic residues" evidence="1">
    <location>
        <begin position="1642"/>
        <end position="1665"/>
    </location>
</feature>
<feature type="region of interest" description="Disordered" evidence="1">
    <location>
        <begin position="479"/>
        <end position="502"/>
    </location>
</feature>
<feature type="region of interest" description="Disordered" evidence="1">
    <location>
        <begin position="1632"/>
        <end position="1665"/>
    </location>
</feature>
<keyword evidence="3" id="KW-1185">Reference proteome</keyword>
<feature type="compositionally biased region" description="Low complexity" evidence="1">
    <location>
        <begin position="158"/>
        <end position="170"/>
    </location>
</feature>
<feature type="compositionally biased region" description="Basic and acidic residues" evidence="1">
    <location>
        <begin position="346"/>
        <end position="355"/>
    </location>
</feature>
<accession>A0AAD8AI77</accession>
<protein>
    <submittedName>
        <fullName evidence="2">Uncharacterized protein</fullName>
    </submittedName>
</protein>
<feature type="compositionally biased region" description="Basic and acidic residues" evidence="1">
    <location>
        <begin position="266"/>
        <end position="276"/>
    </location>
</feature>
<dbReference type="EMBL" id="JASPKZ010000803">
    <property type="protein sequence ID" value="KAJ9599496.1"/>
    <property type="molecule type" value="Genomic_DNA"/>
</dbReference>
<feature type="non-terminal residue" evidence="2">
    <location>
        <position position="1"/>
    </location>
</feature>
<feature type="compositionally biased region" description="Basic and acidic residues" evidence="1">
    <location>
        <begin position="136"/>
        <end position="156"/>
    </location>
</feature>
<proteinExistence type="predicted"/>
<gene>
    <name evidence="2" type="ORF">L9F63_010028</name>
</gene>
<feature type="compositionally biased region" description="Low complexity" evidence="1">
    <location>
        <begin position="792"/>
        <end position="801"/>
    </location>
</feature>
<comment type="caution">
    <text evidence="2">The sequence shown here is derived from an EMBL/GenBank/DDBJ whole genome shotgun (WGS) entry which is preliminary data.</text>
</comment>
<reference evidence="2" key="1">
    <citation type="journal article" date="2023" name="IScience">
        <title>Live-bearing cockroach genome reveals convergent evolutionary mechanisms linked to viviparity in insects and beyond.</title>
        <authorList>
            <person name="Fouks B."/>
            <person name="Harrison M.C."/>
            <person name="Mikhailova A.A."/>
            <person name="Marchal E."/>
            <person name="English S."/>
            <person name="Carruthers M."/>
            <person name="Jennings E.C."/>
            <person name="Chiamaka E.L."/>
            <person name="Frigard R.A."/>
            <person name="Pippel M."/>
            <person name="Attardo G.M."/>
            <person name="Benoit J.B."/>
            <person name="Bornberg-Bauer E."/>
            <person name="Tobe S.S."/>
        </authorList>
    </citation>
    <scope>NUCLEOTIDE SEQUENCE</scope>
    <source>
        <strain evidence="2">Stay&amp;Tobe</strain>
    </source>
</reference>
<evidence type="ECO:0000256" key="1">
    <source>
        <dbReference type="SAM" id="MobiDB-lite"/>
    </source>
</evidence>
<feature type="region of interest" description="Disordered" evidence="1">
    <location>
        <begin position="338"/>
        <end position="357"/>
    </location>
</feature>
<sequence>KNLQNSTCTLTTENNSQTINCKWNETCESDILKPENVQCRTEDGSEKQSKELRCKLIEFDAFSGNFNNMNDESDCDKINKNDQFLLKSVSHACEWGSTIHSQSMDLQYKETKGEEKRQAINLNTPDSQRTMNESVQDNKTKLSKECDESLKNDLFDKSSGAGPASSSSPSQGETPGHSNIFPDMEQLLSDNFTAYMTSSGNEHQDHQFHLWSSDIAFHSRPNNNLDDANIDFDSVLSAPNLEEALRKLEQGLQTTNSNESCNKSSDFNESREKSEIEGDLSSLSNAIHSNESSPICEDILDINIHGEEELAEEPAEVENVSYDVGDSDYISLDDLQSSFKQSPENRNNDETRQDNYKSNYCFDDLARHVEFESSTTEKDKQQYSNELMGPAEKEIWGISDFDNNSSSDEIKNLLTGLEFAANLGNFRSHSRVLTPGAPLMSSVPEEHEENGSNIPRYLNEKSESYLQTENNSLAVLSPIETPNNVGEGGKNTNSESVKQNQEISDDIETFQGPQRENENNTNYDYLFPLNIESLCSGETNHEELSCKIENPADGIKREDKMCIKVEPNIVSEKQFRETQVKNINIRINFKTKEDDVESNFKDVEIYKENENIIKQKECAEDVENKESEFCIYNPYHKYEHKADENSVDVANKVAEFESMCKNQSDFPITSPISEHILNDTDKTTQNNVSNTSQIFCDSNNSIFNINGTSNISSENGVLNHLDQTVNLINLQESKIKTDLMNKENKTDTENKYEEDSECFIRNSLQSDVHNGMSNEKINSNSSRIVSQNYYEENNNSENSISEESKNTDENTQQSPKNEIALKQDFFASIEVEVIASDKLSVPNETPKLSQAELNDENDLTSPIKFLINQENASCDAYLTNTTNDNVFSDKCSTIEDTESSNIDSHCASNYTEQLSCTDETEEFETLVPNEITSEILLTESSCNNKLANEVDEMFNEIYDSIINDSKETSISNSKDDIVCDDTLIDNNEEIEVSELQNTEFYATQTKREQYLHTSSNKTVNVSSGLIETNLTSNPNNEFPDEYKTSTHDCSFEINHLPKNSSLDYPFETDDMPKNSALDNSFETKDMVKSSALDHSIETNDLYKPSCTIDPEYNSLNNSKIMESPCHSKTKEINNLALENCFSKKDETCKHEGEIATEKCKEKISHYFEGFPTTMRVNQRKDYWDQKLKRIHDEDKCTVNGVQNINKRTMSYSEVYLKVCSKYSEHSLINRDKPSIRVPGIVNKYRNAFEKQDFAFEDKTEVNDNLCLKDNRNSLDTFEDNSRIGNLDNEGLNFETQCPGFVEGGKLGCENKFKNIHPHSFLDDSIQNKNSDTRINESDAMQQNSLELIHNGETQHFTSIHSKDLIEANLKSQILSSACNTESASVDTAHSKTYESSEENCGHNNQISKNDFRKDCILTDQVEPHENLYSGINEIYRDGYEAEDEMYRARLIQITEEGYRTPTPNTFLQYTRQNHAYNNTDSKTSSHCSLESQYKFDTIDQEKHEIATTIEADMSEIKHGFAEMKPVNSEECKSRFLRAKKFFEILEKKDCISPTNRRRHRVLESTWKISKSLDLDSEESGFIRKNEENWGSAPGLQRIQQEIECNKISVIKPKKKKRCIRCGKLKRNKIKLNETTSAPTSDTETHSRKYKLKNSDKDQFGGSERIPKMNGYERFHVKNLFSNNISGNKSTYVCNF</sequence>
<feature type="compositionally biased region" description="Polar residues" evidence="1">
    <location>
        <begin position="1632"/>
        <end position="1641"/>
    </location>
</feature>
<name>A0AAD8AI77_DIPPU</name>
<dbReference type="Proteomes" id="UP001233999">
    <property type="component" value="Unassembled WGS sequence"/>
</dbReference>
<organism evidence="2 3">
    <name type="scientific">Diploptera punctata</name>
    <name type="common">Pacific beetle cockroach</name>
    <dbReference type="NCBI Taxonomy" id="6984"/>
    <lineage>
        <taxon>Eukaryota</taxon>
        <taxon>Metazoa</taxon>
        <taxon>Ecdysozoa</taxon>
        <taxon>Arthropoda</taxon>
        <taxon>Hexapoda</taxon>
        <taxon>Insecta</taxon>
        <taxon>Pterygota</taxon>
        <taxon>Neoptera</taxon>
        <taxon>Polyneoptera</taxon>
        <taxon>Dictyoptera</taxon>
        <taxon>Blattodea</taxon>
        <taxon>Blaberoidea</taxon>
        <taxon>Blaberidae</taxon>
        <taxon>Diplopterinae</taxon>
        <taxon>Diploptera</taxon>
    </lineage>
</organism>
<feature type="region of interest" description="Disordered" evidence="1">
    <location>
        <begin position="111"/>
        <end position="182"/>
    </location>
</feature>